<gene>
    <name evidence="2" type="ORF">J3A84_14565</name>
</gene>
<sequence length="125" mass="14290">MKSRKALFHLMALMMILSIVIAGCTSQSEDLDDTNQKWDYRPMITKENLVYGDTGKTIQALPEGIVLLGKTERKVSQTEPMVKGRAYFVSNTLPVETEIYGNERSEEIIYADFNDSFLVYERIDN</sequence>
<protein>
    <recommendedName>
        <fullName evidence="4">Lipoprotein</fullName>
    </recommendedName>
</protein>
<keyword evidence="1" id="KW-0732">Signal</keyword>
<dbReference type="EMBL" id="JAFNJU010000016">
    <property type="protein sequence ID" value="MBO1266257.1"/>
    <property type="molecule type" value="Genomic_DNA"/>
</dbReference>
<dbReference type="PROSITE" id="PS51257">
    <property type="entry name" value="PROKAR_LIPOPROTEIN"/>
    <property type="match status" value="1"/>
</dbReference>
<evidence type="ECO:0000313" key="2">
    <source>
        <dbReference type="EMBL" id="MBO1266257.1"/>
    </source>
</evidence>
<feature type="chain" id="PRO_5039423189" description="Lipoprotein" evidence="1">
    <location>
        <begin position="23"/>
        <end position="125"/>
    </location>
</feature>
<evidence type="ECO:0000256" key="1">
    <source>
        <dbReference type="SAM" id="SignalP"/>
    </source>
</evidence>
<dbReference type="Proteomes" id="UP000664218">
    <property type="component" value="Unassembled WGS sequence"/>
</dbReference>
<accession>A0A939HE06</accession>
<comment type="caution">
    <text evidence="2">The sequence shown here is derived from an EMBL/GenBank/DDBJ whole genome shotgun (WGS) entry which is preliminary data.</text>
</comment>
<proteinExistence type="predicted"/>
<feature type="signal peptide" evidence="1">
    <location>
        <begin position="1"/>
        <end position="22"/>
    </location>
</feature>
<name>A0A939HE06_9CLOT</name>
<evidence type="ECO:0000313" key="3">
    <source>
        <dbReference type="Proteomes" id="UP000664218"/>
    </source>
</evidence>
<organism evidence="2 3">
    <name type="scientific">Proteiniclasticum aestuarii</name>
    <dbReference type="NCBI Taxonomy" id="2817862"/>
    <lineage>
        <taxon>Bacteria</taxon>
        <taxon>Bacillati</taxon>
        <taxon>Bacillota</taxon>
        <taxon>Clostridia</taxon>
        <taxon>Eubacteriales</taxon>
        <taxon>Clostridiaceae</taxon>
        <taxon>Proteiniclasticum</taxon>
    </lineage>
</organism>
<keyword evidence="3" id="KW-1185">Reference proteome</keyword>
<dbReference type="AlphaFoldDB" id="A0A939HE06"/>
<evidence type="ECO:0008006" key="4">
    <source>
        <dbReference type="Google" id="ProtNLM"/>
    </source>
</evidence>
<dbReference type="RefSeq" id="WP_207600784.1">
    <property type="nucleotide sequence ID" value="NZ_JAFNJU010000016.1"/>
</dbReference>
<reference evidence="2" key="1">
    <citation type="submission" date="2021-03" db="EMBL/GenBank/DDBJ databases">
        <title>Proteiniclasticum marinus sp. nov., isolated from tidal flat sediment.</title>
        <authorList>
            <person name="Namirimu T."/>
            <person name="Yang J.-A."/>
            <person name="Yang S.-H."/>
            <person name="Kim Y.-J."/>
            <person name="Kwon K.K."/>
        </authorList>
    </citation>
    <scope>NUCLEOTIDE SEQUENCE</scope>
    <source>
        <strain evidence="2">SCR006</strain>
    </source>
</reference>